<feature type="region of interest" description="Disordered" evidence="2">
    <location>
        <begin position="188"/>
        <end position="215"/>
    </location>
</feature>
<accession>A0A8S1NDW5</accession>
<feature type="compositionally biased region" description="Low complexity" evidence="2">
    <location>
        <begin position="198"/>
        <end position="211"/>
    </location>
</feature>
<sequence length="669" mass="78416">MNYEWFQDDNQIKLRFEIKNTKSDNLDIQVADVVVKVNVLDKKFAKTIDLLFPVLEGNIKYGADVLEVTLIKVEPGKWPQLSPSFSKEELIQRRKDAFFRKDQEIQAQKKQKEELKHQFDQHATKEQIKVDDRERNLIIQKQEQQKTEAISDLYNQIGQDSKFTQKQSPSQNSNDVVQIEEKIKQYEEFEQQQEQKQKSSNKQLQSISNNNDIFTNEDIKKQEKQAKGPIPEPRKAAAVQMTFTEKIYPHLAAREQHFKDAPVPRQKNIPITEQRENPLFLKDKADEFFKNKDYYSAINAYSAAFKYDNQMFTCIANRAACYLALFNFQECIDDCQTIINLDKKDQLYDKCLNRLKVCQAWKGDLDEALNGNIPEQAKVIIQKRIDSNKYKNQGDAYMTTSQYQKAIEMYLKSLQNDEENELSLSNMGLAYMKLNQTNKALESIEKAIQKVKPFLQYVNLNPNIGIQSSYAGNEFLLKNLMKKSNCLFELNQEQDALNTVKQALIIDETNAEARSIMNKIQDKLIKQEVLKLKEIATERLKQQKYSDSLELYNECLKKLNPQEDLMDFLAVLLNRCICCYFLNQFDEIIGSCTRGIKIIQIQQNKILSFEKITKEQRDKLQDFQIRFYVRRSNAYVKQNQIYHAKCDLQEALKLDPQNEQIRKDLEKLK</sequence>
<dbReference type="AlphaFoldDB" id="A0A8S1NDW5"/>
<dbReference type="PANTHER" id="PTHR46492:SF1">
    <property type="entry name" value="DYNEIN AXONEMAL ASSEMBLY FACTOR 4"/>
    <property type="match status" value="1"/>
</dbReference>
<reference evidence="4" key="1">
    <citation type="submission" date="2021-01" db="EMBL/GenBank/DDBJ databases">
        <authorList>
            <consortium name="Genoscope - CEA"/>
            <person name="William W."/>
        </authorList>
    </citation>
    <scope>NUCLEOTIDE SEQUENCE</scope>
</reference>
<dbReference type="PROSITE" id="PS51203">
    <property type="entry name" value="CS"/>
    <property type="match status" value="1"/>
</dbReference>
<dbReference type="SMART" id="SM00028">
    <property type="entry name" value="TPR"/>
    <property type="match status" value="7"/>
</dbReference>
<dbReference type="GO" id="GO:0036159">
    <property type="term" value="P:inner dynein arm assembly"/>
    <property type="evidence" value="ECO:0007669"/>
    <property type="project" value="TreeGrafter"/>
</dbReference>
<dbReference type="InterPro" id="IPR007052">
    <property type="entry name" value="CS_dom"/>
</dbReference>
<evidence type="ECO:0000313" key="4">
    <source>
        <dbReference type="EMBL" id="CAD8091287.1"/>
    </source>
</evidence>
<protein>
    <recommendedName>
        <fullName evidence="3">CS domain-containing protein</fullName>
    </recommendedName>
</protein>
<evidence type="ECO:0000256" key="2">
    <source>
        <dbReference type="SAM" id="MobiDB-lite"/>
    </source>
</evidence>
<dbReference type="CDD" id="cd06463">
    <property type="entry name" value="p23_like"/>
    <property type="match status" value="1"/>
</dbReference>
<name>A0A8S1NDW5_9CILI</name>
<evidence type="ECO:0000313" key="5">
    <source>
        <dbReference type="Proteomes" id="UP000692954"/>
    </source>
</evidence>
<dbReference type="PANTHER" id="PTHR46492">
    <property type="entry name" value="DYNEIN ASSEMBLY FACTOR 4, AXONEMAL"/>
    <property type="match status" value="1"/>
</dbReference>
<dbReference type="PROSITE" id="PS50005">
    <property type="entry name" value="TPR"/>
    <property type="match status" value="2"/>
</dbReference>
<dbReference type="InterPro" id="IPR019734">
    <property type="entry name" value="TPR_rpt"/>
</dbReference>
<proteinExistence type="predicted"/>
<feature type="repeat" description="TPR" evidence="1">
    <location>
        <begin position="387"/>
        <end position="420"/>
    </location>
</feature>
<evidence type="ECO:0000259" key="3">
    <source>
        <dbReference type="PROSITE" id="PS51203"/>
    </source>
</evidence>
<dbReference type="OrthoDB" id="348005at2759"/>
<feature type="repeat" description="TPR" evidence="1">
    <location>
        <begin position="625"/>
        <end position="658"/>
    </location>
</feature>
<dbReference type="GO" id="GO:0003341">
    <property type="term" value="P:cilium movement"/>
    <property type="evidence" value="ECO:0007669"/>
    <property type="project" value="TreeGrafter"/>
</dbReference>
<gene>
    <name evidence="4" type="ORF">PSON_ATCC_30995.1.T0570186</name>
</gene>
<organism evidence="4 5">
    <name type="scientific">Paramecium sonneborni</name>
    <dbReference type="NCBI Taxonomy" id="65129"/>
    <lineage>
        <taxon>Eukaryota</taxon>
        <taxon>Sar</taxon>
        <taxon>Alveolata</taxon>
        <taxon>Ciliophora</taxon>
        <taxon>Intramacronucleata</taxon>
        <taxon>Oligohymenophorea</taxon>
        <taxon>Peniculida</taxon>
        <taxon>Parameciidae</taxon>
        <taxon>Paramecium</taxon>
    </lineage>
</organism>
<dbReference type="Proteomes" id="UP000692954">
    <property type="component" value="Unassembled WGS sequence"/>
</dbReference>
<dbReference type="EMBL" id="CAJJDN010000057">
    <property type="protein sequence ID" value="CAD8091287.1"/>
    <property type="molecule type" value="Genomic_DNA"/>
</dbReference>
<dbReference type="InterPro" id="IPR052004">
    <property type="entry name" value="Dynein_assembly_factor_4"/>
</dbReference>
<keyword evidence="5" id="KW-1185">Reference proteome</keyword>
<comment type="caution">
    <text evidence="4">The sequence shown here is derived from an EMBL/GenBank/DDBJ whole genome shotgun (WGS) entry which is preliminary data.</text>
</comment>
<dbReference type="GO" id="GO:0036158">
    <property type="term" value="P:outer dynein arm assembly"/>
    <property type="evidence" value="ECO:0007669"/>
    <property type="project" value="TreeGrafter"/>
</dbReference>
<evidence type="ECO:0000256" key="1">
    <source>
        <dbReference type="PROSITE-ProRule" id="PRU00339"/>
    </source>
</evidence>
<keyword evidence="1" id="KW-0802">TPR repeat</keyword>
<feature type="domain" description="CS" evidence="3">
    <location>
        <begin position="1"/>
        <end position="82"/>
    </location>
</feature>
<dbReference type="Pfam" id="PF13181">
    <property type="entry name" value="TPR_8"/>
    <property type="match status" value="3"/>
</dbReference>
<feature type="compositionally biased region" description="Basic and acidic residues" evidence="2">
    <location>
        <begin position="188"/>
        <end position="197"/>
    </location>
</feature>